<evidence type="ECO:0000313" key="2">
    <source>
        <dbReference type="Proteomes" id="UP000014500"/>
    </source>
</evidence>
<sequence length="149" mass="17333">MEEVPERTREEKDCVMLSWNVTGIWNKGSTFLNYLEDFDMIILMETWLESKDEERIGRKLSGDFEWRFLAARREKKKGRARGGHLVRIRKDVGMNWTFEDWRCGIIMKYTRSGEQGTIISAYCNKGMEVVIKELKETLEVALGTGTGKA</sequence>
<dbReference type="InterPro" id="IPR036691">
    <property type="entry name" value="Endo/exonu/phosph_ase_sf"/>
</dbReference>
<dbReference type="HOGENOM" id="CLU_146952_0_0_1"/>
<proteinExistence type="predicted"/>
<evidence type="ECO:0008006" key="3">
    <source>
        <dbReference type="Google" id="ProtNLM"/>
    </source>
</evidence>
<name>T1JG70_STRMM</name>
<dbReference type="Gene3D" id="3.60.10.10">
    <property type="entry name" value="Endonuclease/exonuclease/phosphatase"/>
    <property type="match status" value="1"/>
</dbReference>
<keyword evidence="2" id="KW-1185">Reference proteome</keyword>
<dbReference type="Proteomes" id="UP000014500">
    <property type="component" value="Unassembled WGS sequence"/>
</dbReference>
<dbReference type="OMA" id="FTETWIE"/>
<dbReference type="AlphaFoldDB" id="T1JG70"/>
<reference evidence="2" key="1">
    <citation type="submission" date="2011-05" db="EMBL/GenBank/DDBJ databases">
        <authorList>
            <person name="Richards S.R."/>
            <person name="Qu J."/>
            <person name="Jiang H."/>
            <person name="Jhangiani S.N."/>
            <person name="Agravi P."/>
            <person name="Goodspeed R."/>
            <person name="Gross S."/>
            <person name="Mandapat C."/>
            <person name="Jackson L."/>
            <person name="Mathew T."/>
            <person name="Pu L."/>
            <person name="Thornton R."/>
            <person name="Saada N."/>
            <person name="Wilczek-Boney K.B."/>
            <person name="Lee S."/>
            <person name="Kovar C."/>
            <person name="Wu Y."/>
            <person name="Scherer S.E."/>
            <person name="Worley K.C."/>
            <person name="Muzny D.M."/>
            <person name="Gibbs R."/>
        </authorList>
    </citation>
    <scope>NUCLEOTIDE SEQUENCE</scope>
    <source>
        <strain evidence="2">Brora</strain>
    </source>
</reference>
<protein>
    <recommendedName>
        <fullName evidence="3">Endonuclease/exonuclease/phosphatase domain-containing protein</fullName>
    </recommendedName>
</protein>
<dbReference type="SUPFAM" id="SSF56219">
    <property type="entry name" value="DNase I-like"/>
    <property type="match status" value="1"/>
</dbReference>
<reference evidence="1" key="2">
    <citation type="submission" date="2015-02" db="UniProtKB">
        <authorList>
            <consortium name="EnsemblMetazoa"/>
        </authorList>
    </citation>
    <scope>IDENTIFICATION</scope>
</reference>
<evidence type="ECO:0000313" key="1">
    <source>
        <dbReference type="EnsemblMetazoa" id="SMAR012840-PA"/>
    </source>
</evidence>
<organism evidence="1 2">
    <name type="scientific">Strigamia maritima</name>
    <name type="common">European centipede</name>
    <name type="synonym">Geophilus maritimus</name>
    <dbReference type="NCBI Taxonomy" id="126957"/>
    <lineage>
        <taxon>Eukaryota</taxon>
        <taxon>Metazoa</taxon>
        <taxon>Ecdysozoa</taxon>
        <taxon>Arthropoda</taxon>
        <taxon>Myriapoda</taxon>
        <taxon>Chilopoda</taxon>
        <taxon>Pleurostigmophora</taxon>
        <taxon>Geophilomorpha</taxon>
        <taxon>Linotaeniidae</taxon>
        <taxon>Strigamia</taxon>
    </lineage>
</organism>
<dbReference type="PhylomeDB" id="T1JG70"/>
<dbReference type="EMBL" id="JH432194">
    <property type="status" value="NOT_ANNOTATED_CDS"/>
    <property type="molecule type" value="Genomic_DNA"/>
</dbReference>
<dbReference type="EnsemblMetazoa" id="SMAR012840-RA">
    <property type="protein sequence ID" value="SMAR012840-PA"/>
    <property type="gene ID" value="SMAR012840"/>
</dbReference>
<accession>T1JG70</accession>